<evidence type="ECO:0000256" key="14">
    <source>
        <dbReference type="RuleBase" id="RU363036"/>
    </source>
</evidence>
<keyword evidence="15" id="KW-1185">Reference proteome</keyword>
<evidence type="ECO:0000256" key="9">
    <source>
        <dbReference type="ARBA" id="ARBA00030268"/>
    </source>
</evidence>
<dbReference type="PANTHER" id="PTHR43766">
    <property type="entry name" value="TRYPTOPHAN--TRNA LIGASE, MITOCHONDRIAL"/>
    <property type="match status" value="1"/>
</dbReference>
<dbReference type="KEGG" id="fas:105271595"/>
<dbReference type="Gene3D" id="3.40.50.620">
    <property type="entry name" value="HUPs"/>
    <property type="match status" value="1"/>
</dbReference>
<keyword evidence="7 14" id="KW-0648">Protein biosynthesis</keyword>
<dbReference type="CDD" id="cd00806">
    <property type="entry name" value="TrpRS_core"/>
    <property type="match status" value="1"/>
</dbReference>
<dbReference type="CTD" id="39989"/>
<proteinExistence type="inferred from homology"/>
<dbReference type="GO" id="GO:0004830">
    <property type="term" value="F:tryptophan-tRNA ligase activity"/>
    <property type="evidence" value="ECO:0007669"/>
    <property type="project" value="UniProtKB-EC"/>
</dbReference>
<evidence type="ECO:0000256" key="13">
    <source>
        <dbReference type="ARBA" id="ARBA00080951"/>
    </source>
</evidence>
<comment type="similarity">
    <text evidence="2 14">Belongs to the class-I aminoacyl-tRNA synthetase family.</text>
</comment>
<dbReference type="FunFam" id="3.40.50.620:FF:000082">
    <property type="entry name" value="MSW1p Mitochondrial tryptophanyl-tRNA synthetase"/>
    <property type="match status" value="1"/>
</dbReference>
<evidence type="ECO:0000256" key="1">
    <source>
        <dbReference type="ARBA" id="ARBA00004305"/>
    </source>
</evidence>
<dbReference type="AlphaFoldDB" id="A0A9R1TL41"/>
<organism evidence="15 16">
    <name type="scientific">Fopius arisanus</name>
    <dbReference type="NCBI Taxonomy" id="64838"/>
    <lineage>
        <taxon>Eukaryota</taxon>
        <taxon>Metazoa</taxon>
        <taxon>Ecdysozoa</taxon>
        <taxon>Arthropoda</taxon>
        <taxon>Hexapoda</taxon>
        <taxon>Insecta</taxon>
        <taxon>Pterygota</taxon>
        <taxon>Neoptera</taxon>
        <taxon>Endopterygota</taxon>
        <taxon>Hymenoptera</taxon>
        <taxon>Apocrita</taxon>
        <taxon>Ichneumonoidea</taxon>
        <taxon>Braconidae</taxon>
        <taxon>Opiinae</taxon>
        <taxon>Fopius</taxon>
    </lineage>
</organism>
<gene>
    <name evidence="16" type="primary">TrpRS-m</name>
</gene>
<dbReference type="InterPro" id="IPR002305">
    <property type="entry name" value="aa-tRNA-synth_Ic"/>
</dbReference>
<dbReference type="InterPro" id="IPR050203">
    <property type="entry name" value="Trp-tRNA_synthetase"/>
</dbReference>
<evidence type="ECO:0000256" key="7">
    <source>
        <dbReference type="ARBA" id="ARBA00022917"/>
    </source>
</evidence>
<dbReference type="GO" id="GO:0005524">
    <property type="term" value="F:ATP binding"/>
    <property type="evidence" value="ECO:0007669"/>
    <property type="project" value="UniProtKB-KW"/>
</dbReference>
<dbReference type="InterPro" id="IPR024109">
    <property type="entry name" value="Trp-tRNA-ligase_bac-type"/>
</dbReference>
<dbReference type="InterPro" id="IPR014729">
    <property type="entry name" value="Rossmann-like_a/b/a_fold"/>
</dbReference>
<accession>A0A9R1TL41</accession>
<dbReference type="GeneID" id="105271595"/>
<dbReference type="OrthoDB" id="15808at2759"/>
<keyword evidence="5 14" id="KW-0547">Nucleotide-binding</keyword>
<comment type="subcellular location">
    <subcellularLocation>
        <location evidence="1">Mitochondrion matrix</location>
    </subcellularLocation>
</comment>
<dbReference type="Pfam" id="PF00579">
    <property type="entry name" value="tRNA-synt_1b"/>
    <property type="match status" value="1"/>
</dbReference>
<evidence type="ECO:0000256" key="5">
    <source>
        <dbReference type="ARBA" id="ARBA00022741"/>
    </source>
</evidence>
<evidence type="ECO:0000256" key="2">
    <source>
        <dbReference type="ARBA" id="ARBA00005594"/>
    </source>
</evidence>
<evidence type="ECO:0000313" key="16">
    <source>
        <dbReference type="RefSeq" id="XP_011311537.1"/>
    </source>
</evidence>
<comment type="function">
    <text evidence="11">Catalyzes the attachment of tryptophan to tRNA(Trp) in a two-step reaction: tryptophan is first activated by ATP to form Trp-AMP and then transferred to the acceptor end of tRNA(Trp).</text>
</comment>
<evidence type="ECO:0000256" key="12">
    <source>
        <dbReference type="ARBA" id="ARBA00069760"/>
    </source>
</evidence>
<dbReference type="InterPro" id="IPR002306">
    <property type="entry name" value="Trp-tRNA-ligase"/>
</dbReference>
<dbReference type="PANTHER" id="PTHR43766:SF1">
    <property type="entry name" value="TRYPTOPHAN--TRNA LIGASE, MITOCHONDRIAL"/>
    <property type="match status" value="1"/>
</dbReference>
<evidence type="ECO:0000256" key="3">
    <source>
        <dbReference type="ARBA" id="ARBA00013161"/>
    </source>
</evidence>
<sequence length="385" mass="43606">MSTMRNSRFFLLNVNRLHKSSVILRRCKSDKASKGDINYPVRILSGIQPTGTIHLGNYLGAVKEWIRYQDLHEDVLWSIVDMHAITAPQDPRELRDSVIKITATLLACGIDPSRSILFQQSTVPMHAELAWVLGCMTTMSRLAQQPQFKEKSEKLKDIPLGLFTYPVLQAADILLYKATHVPVGEDQIQHLQLAQHTAQFFNVKYGNTFPMPEPLINQSSGRIKSLREPTKKMSKSSEYKRSRINLVDPPEIILEYLKKSVTDFTSEVTYDPEVRPGVSNLVTIHSILTDRTPQEICNEARGLNTGQYKLQLAEVVIEKLRPIRERYQELLNDPGHLQEVLRSGTERAAEKAMSTWCEVRKKIGFSGGISSAGRQMEGRTHVKSV</sequence>
<keyword evidence="4 14" id="KW-0436">Ligase</keyword>
<dbReference type="InterPro" id="IPR001412">
    <property type="entry name" value="aa-tRNA-synth_I_CS"/>
</dbReference>
<dbReference type="Proteomes" id="UP000694866">
    <property type="component" value="Unplaced"/>
</dbReference>
<evidence type="ECO:0000256" key="6">
    <source>
        <dbReference type="ARBA" id="ARBA00022840"/>
    </source>
</evidence>
<protein>
    <recommendedName>
        <fullName evidence="12">Tryptophan--tRNA ligase, mitochondrial</fullName>
        <ecNumber evidence="3">6.1.1.2</ecNumber>
    </recommendedName>
    <alternativeName>
        <fullName evidence="13">(Mt)TrpRS</fullName>
    </alternativeName>
    <alternativeName>
        <fullName evidence="9">Tryptophanyl-tRNA synthetase</fullName>
    </alternativeName>
</protein>
<keyword evidence="8 14" id="KW-0030">Aminoacyl-tRNA synthetase</keyword>
<dbReference type="SUPFAM" id="SSF52374">
    <property type="entry name" value="Nucleotidylyl transferase"/>
    <property type="match status" value="1"/>
</dbReference>
<dbReference type="RefSeq" id="XP_011311537.1">
    <property type="nucleotide sequence ID" value="XM_011313235.1"/>
</dbReference>
<dbReference type="FunFam" id="1.10.240.10:FF:000002">
    <property type="entry name" value="Tryptophan--tRNA ligase"/>
    <property type="match status" value="1"/>
</dbReference>
<dbReference type="Gene3D" id="1.10.240.10">
    <property type="entry name" value="Tyrosyl-Transfer RNA Synthetase"/>
    <property type="match status" value="1"/>
</dbReference>
<comment type="catalytic activity">
    <reaction evidence="10">
        <text>tRNA(Trp) + L-tryptophan + ATP = L-tryptophyl-tRNA(Trp) + AMP + diphosphate + H(+)</text>
        <dbReference type="Rhea" id="RHEA:24080"/>
        <dbReference type="Rhea" id="RHEA-COMP:9671"/>
        <dbReference type="Rhea" id="RHEA-COMP:9705"/>
        <dbReference type="ChEBI" id="CHEBI:15378"/>
        <dbReference type="ChEBI" id="CHEBI:30616"/>
        <dbReference type="ChEBI" id="CHEBI:33019"/>
        <dbReference type="ChEBI" id="CHEBI:57912"/>
        <dbReference type="ChEBI" id="CHEBI:78442"/>
        <dbReference type="ChEBI" id="CHEBI:78535"/>
        <dbReference type="ChEBI" id="CHEBI:456215"/>
        <dbReference type="EC" id="6.1.1.2"/>
    </reaction>
</comment>
<evidence type="ECO:0000256" key="4">
    <source>
        <dbReference type="ARBA" id="ARBA00022598"/>
    </source>
</evidence>
<keyword evidence="6 14" id="KW-0067">ATP-binding</keyword>
<evidence type="ECO:0000256" key="11">
    <source>
        <dbReference type="ARBA" id="ARBA00059972"/>
    </source>
</evidence>
<dbReference type="NCBIfam" id="TIGR00233">
    <property type="entry name" value="trpS"/>
    <property type="match status" value="1"/>
</dbReference>
<dbReference type="GO" id="GO:0005759">
    <property type="term" value="C:mitochondrial matrix"/>
    <property type="evidence" value="ECO:0007669"/>
    <property type="project" value="UniProtKB-SubCell"/>
</dbReference>
<dbReference type="PROSITE" id="PS00178">
    <property type="entry name" value="AA_TRNA_LIGASE_I"/>
    <property type="match status" value="1"/>
</dbReference>
<dbReference type="PRINTS" id="PR01039">
    <property type="entry name" value="TRNASYNTHTRP"/>
</dbReference>
<evidence type="ECO:0000256" key="8">
    <source>
        <dbReference type="ARBA" id="ARBA00023146"/>
    </source>
</evidence>
<dbReference type="EC" id="6.1.1.2" evidence="3"/>
<evidence type="ECO:0000256" key="10">
    <source>
        <dbReference type="ARBA" id="ARBA00049929"/>
    </source>
</evidence>
<name>A0A9R1TL41_9HYME</name>
<dbReference type="GO" id="GO:0070183">
    <property type="term" value="P:mitochondrial tryptophanyl-tRNA aminoacylation"/>
    <property type="evidence" value="ECO:0007669"/>
    <property type="project" value="TreeGrafter"/>
</dbReference>
<evidence type="ECO:0000313" key="15">
    <source>
        <dbReference type="Proteomes" id="UP000694866"/>
    </source>
</evidence>
<reference evidence="16" key="1">
    <citation type="submission" date="2025-08" db="UniProtKB">
        <authorList>
            <consortium name="RefSeq"/>
        </authorList>
    </citation>
    <scope>IDENTIFICATION</scope>
    <source>
        <strain evidence="16">USDA-PBARC FA_bdor</strain>
        <tissue evidence="16">Whole organism</tissue>
    </source>
</reference>
<dbReference type="HAMAP" id="MF_00140_B">
    <property type="entry name" value="Trp_tRNA_synth_B"/>
    <property type="match status" value="1"/>
</dbReference>